<dbReference type="AlphaFoldDB" id="A0A3B6EBF9"/>
<proteinExistence type="predicted"/>
<reference evidence="1" key="2">
    <citation type="submission" date="2018-10" db="UniProtKB">
        <authorList>
            <consortium name="EnsemblPlants"/>
        </authorList>
    </citation>
    <scope>IDENTIFICATION</scope>
</reference>
<reference evidence="1" key="1">
    <citation type="submission" date="2018-08" db="EMBL/GenBank/DDBJ databases">
        <authorList>
            <person name="Rossello M."/>
        </authorList>
    </citation>
    <scope>NUCLEOTIDE SEQUENCE [LARGE SCALE GENOMIC DNA]</scope>
    <source>
        <strain evidence="1">cv. Chinese Spring</strain>
    </source>
</reference>
<dbReference type="Gramene" id="TraesSTA3A03G01307850.1">
    <property type="protein sequence ID" value="TraesSTA3A03G01307850.1.CDS1"/>
    <property type="gene ID" value="TraesSTA3A03G01307850"/>
</dbReference>
<dbReference type="EnsemblPlants" id="TraesCS3A02G038100.1">
    <property type="protein sequence ID" value="TraesCS3A02G038100.1.cds1"/>
    <property type="gene ID" value="TraesCS3A02G038100"/>
</dbReference>
<dbReference type="Proteomes" id="UP000019116">
    <property type="component" value="Chromosome 3A"/>
</dbReference>
<name>A0A3B6EBF9_WHEAT</name>
<protein>
    <submittedName>
        <fullName evidence="1">Uncharacterized protein</fullName>
    </submittedName>
</protein>
<dbReference type="Gramene" id="TraesNOR3A03G01336300.1">
    <property type="protein sequence ID" value="TraesNOR3A03G01336300.1.CDS1"/>
    <property type="gene ID" value="TraesNOR3A03G01336300"/>
</dbReference>
<dbReference type="Gramene" id="TraesWEE_scaffold_114861_01G000200.1">
    <property type="protein sequence ID" value="TraesWEE_scaffold_114861_01G000200.1"/>
    <property type="gene ID" value="TraesWEE_scaffold_114861_01G000200"/>
</dbReference>
<dbReference type="Gramene" id="TraesCS3A03G0077300.1">
    <property type="protein sequence ID" value="TraesCS3A03G0077300.1.CDS1"/>
    <property type="gene ID" value="TraesCS3A03G0077300"/>
</dbReference>
<evidence type="ECO:0000313" key="2">
    <source>
        <dbReference type="Proteomes" id="UP000019116"/>
    </source>
</evidence>
<sequence>MVAAGPRLPCLCMGNPGSGAATPLVRHGRLAGVRVVDLAPRSRGRRDPVVIGGRRRSVRRSGAFPPSLFGPRFLLVAGSVQEALLAAGI</sequence>
<evidence type="ECO:0000313" key="1">
    <source>
        <dbReference type="EnsemblPlants" id="TraesCS3A02G038100.1.cds1"/>
    </source>
</evidence>
<organism evidence="1">
    <name type="scientific">Triticum aestivum</name>
    <name type="common">Wheat</name>
    <dbReference type="NCBI Taxonomy" id="4565"/>
    <lineage>
        <taxon>Eukaryota</taxon>
        <taxon>Viridiplantae</taxon>
        <taxon>Streptophyta</taxon>
        <taxon>Embryophyta</taxon>
        <taxon>Tracheophyta</taxon>
        <taxon>Spermatophyta</taxon>
        <taxon>Magnoliopsida</taxon>
        <taxon>Liliopsida</taxon>
        <taxon>Poales</taxon>
        <taxon>Poaceae</taxon>
        <taxon>BOP clade</taxon>
        <taxon>Pooideae</taxon>
        <taxon>Triticodae</taxon>
        <taxon>Triticeae</taxon>
        <taxon>Triticinae</taxon>
        <taxon>Triticum</taxon>
    </lineage>
</organism>
<dbReference type="Gramene" id="TraesCS3A02G038100.1">
    <property type="protein sequence ID" value="TraesCS3A02G038100.1.cds1"/>
    <property type="gene ID" value="TraesCS3A02G038100"/>
</dbReference>
<keyword evidence="2" id="KW-1185">Reference proteome</keyword>
<accession>A0A3B6EBF9</accession>